<dbReference type="InterPro" id="IPR010566">
    <property type="entry name" value="Haemolys_ca-bd"/>
</dbReference>
<dbReference type="PRINTS" id="PR01488">
    <property type="entry name" value="RTXTOXINA"/>
</dbReference>
<dbReference type="InterPro" id="IPR011049">
    <property type="entry name" value="Serralysin-like_metalloprot_C"/>
</dbReference>
<evidence type="ECO:0000256" key="12">
    <source>
        <dbReference type="ARBA" id="ARBA00023026"/>
    </source>
</evidence>
<feature type="domain" description="Peptidase metallopeptidase" evidence="15">
    <location>
        <begin position="1098"/>
        <end position="1265"/>
    </location>
</feature>
<dbReference type="PROSITE" id="PS00330">
    <property type="entry name" value="HEMOLYSIN_CALCIUM"/>
    <property type="match status" value="15"/>
</dbReference>
<evidence type="ECO:0000256" key="4">
    <source>
        <dbReference type="ARBA" id="ARBA00022525"/>
    </source>
</evidence>
<keyword evidence="10" id="KW-0862">Zinc</keyword>
<accession>A0A1G6IRA5</accession>
<dbReference type="Proteomes" id="UP000242501">
    <property type="component" value="Unassembled WGS sequence"/>
</dbReference>
<dbReference type="InterPro" id="IPR001818">
    <property type="entry name" value="Pept_M10_metallopeptidase"/>
</dbReference>
<reference evidence="17" key="1">
    <citation type="submission" date="2016-09" db="EMBL/GenBank/DDBJ databases">
        <authorList>
            <person name="Varghese N."/>
            <person name="Submissions S."/>
        </authorList>
    </citation>
    <scope>NUCLEOTIDE SEQUENCE [LARGE SCALE GENOMIC DNA]</scope>
    <source>
        <strain evidence="17">ANC 4422</strain>
    </source>
</reference>
<keyword evidence="12" id="KW-0843">Virulence</keyword>
<dbReference type="SUPFAM" id="SSF55486">
    <property type="entry name" value="Metalloproteases ('zincins'), catalytic domain"/>
    <property type="match status" value="1"/>
</dbReference>
<dbReference type="SMART" id="SM00235">
    <property type="entry name" value="ZnMc"/>
    <property type="match status" value="1"/>
</dbReference>
<evidence type="ECO:0000256" key="7">
    <source>
        <dbReference type="ARBA" id="ARBA00022723"/>
    </source>
</evidence>
<feature type="region of interest" description="Disordered" evidence="14">
    <location>
        <begin position="500"/>
        <end position="524"/>
    </location>
</feature>
<dbReference type="GO" id="GO:0005576">
    <property type="term" value="C:extracellular region"/>
    <property type="evidence" value="ECO:0007669"/>
    <property type="project" value="UniProtKB-SubCell"/>
</dbReference>
<feature type="compositionally biased region" description="Basic and acidic residues" evidence="14">
    <location>
        <begin position="343"/>
        <end position="357"/>
    </location>
</feature>
<keyword evidence="9" id="KW-0378">Hydrolase</keyword>
<evidence type="ECO:0000256" key="3">
    <source>
        <dbReference type="ARBA" id="ARBA00009490"/>
    </source>
</evidence>
<dbReference type="Gene3D" id="3.40.390.10">
    <property type="entry name" value="Collagenase (Catalytic Domain)"/>
    <property type="match status" value="1"/>
</dbReference>
<evidence type="ECO:0000256" key="5">
    <source>
        <dbReference type="ARBA" id="ARBA00022656"/>
    </source>
</evidence>
<dbReference type="GO" id="GO:0008270">
    <property type="term" value="F:zinc ion binding"/>
    <property type="evidence" value="ECO:0007669"/>
    <property type="project" value="InterPro"/>
</dbReference>
<dbReference type="PANTHER" id="PTHR38340:SF1">
    <property type="entry name" value="S-LAYER PROTEIN"/>
    <property type="match status" value="1"/>
</dbReference>
<name>A0A1G6IRA5_9GAMM</name>
<comment type="subcellular location">
    <subcellularLocation>
        <location evidence="1">Membrane</location>
    </subcellularLocation>
    <subcellularLocation>
        <location evidence="2">Secreted</location>
    </subcellularLocation>
</comment>
<evidence type="ECO:0000256" key="10">
    <source>
        <dbReference type="ARBA" id="ARBA00022833"/>
    </source>
</evidence>
<dbReference type="PRINTS" id="PR00313">
    <property type="entry name" value="CABNDNGRPT"/>
</dbReference>
<keyword evidence="11" id="KW-0106">Calcium</keyword>
<keyword evidence="6" id="KW-0645">Protease</keyword>
<keyword evidence="5" id="KW-0800">Toxin</keyword>
<dbReference type="InterPro" id="IPR050557">
    <property type="entry name" value="RTX_toxin/Mannuronan_C5-epim"/>
</dbReference>
<gene>
    <name evidence="16" type="ORF">SAMN05421733_10914</name>
</gene>
<evidence type="ECO:0000256" key="9">
    <source>
        <dbReference type="ARBA" id="ARBA00022801"/>
    </source>
</evidence>
<dbReference type="InterPro" id="IPR001343">
    <property type="entry name" value="Hemolysn_Ca-bd"/>
</dbReference>
<organism evidence="16 17">
    <name type="scientific">Acinetobacter boissieri</name>
    <dbReference type="NCBI Taxonomy" id="1219383"/>
    <lineage>
        <taxon>Bacteria</taxon>
        <taxon>Pseudomonadati</taxon>
        <taxon>Pseudomonadota</taxon>
        <taxon>Gammaproteobacteria</taxon>
        <taxon>Moraxellales</taxon>
        <taxon>Moraxellaceae</taxon>
        <taxon>Acinetobacter</taxon>
    </lineage>
</organism>
<feature type="region of interest" description="Disordered" evidence="14">
    <location>
        <begin position="339"/>
        <end position="358"/>
    </location>
</feature>
<keyword evidence="13" id="KW-0472">Membrane</keyword>
<evidence type="ECO:0000313" key="16">
    <source>
        <dbReference type="EMBL" id="SDC09102.1"/>
    </source>
</evidence>
<dbReference type="RefSeq" id="WP_092749131.1">
    <property type="nucleotide sequence ID" value="NZ_FMYL01000009.1"/>
</dbReference>
<evidence type="ECO:0000256" key="14">
    <source>
        <dbReference type="SAM" id="MobiDB-lite"/>
    </source>
</evidence>
<evidence type="ECO:0000313" key="17">
    <source>
        <dbReference type="Proteomes" id="UP000242501"/>
    </source>
</evidence>
<comment type="similarity">
    <text evidence="3">Belongs to the peptidase M10B family.</text>
</comment>
<keyword evidence="7" id="KW-0479">Metal-binding</keyword>
<keyword evidence="4" id="KW-0964">Secreted</keyword>
<dbReference type="GO" id="GO:0016020">
    <property type="term" value="C:membrane"/>
    <property type="evidence" value="ECO:0007669"/>
    <property type="project" value="UniProtKB-SubCell"/>
</dbReference>
<dbReference type="Pfam" id="PF00413">
    <property type="entry name" value="Peptidase_M10"/>
    <property type="match status" value="1"/>
</dbReference>
<dbReference type="GO" id="GO:0005509">
    <property type="term" value="F:calcium ion binding"/>
    <property type="evidence" value="ECO:0007669"/>
    <property type="project" value="InterPro"/>
</dbReference>
<dbReference type="InterPro" id="IPR024079">
    <property type="entry name" value="MetalloPept_cat_dom_sf"/>
</dbReference>
<evidence type="ECO:0000256" key="2">
    <source>
        <dbReference type="ARBA" id="ARBA00004613"/>
    </source>
</evidence>
<feature type="compositionally biased region" description="Polar residues" evidence="14">
    <location>
        <begin position="504"/>
        <end position="518"/>
    </location>
</feature>
<sequence length="2705" mass="294172">MEWLKAFQLIDYMGENSFLDMLQGAIVGKNKYKTTNDDNFTQNARSFFQEYDLATVSKTLEPMSGQQIFELAQQYANVRAALSAVSSVAFDVSEQVKKEFDAYDDVTGEGSITGEWIKDRVNFLKTREAIDKQTFRATRRIPFIDRWRLQINSSLLSTSDIPDVLLPFKKGDHLFIDLETDFKLGIDGSNLTTFEDYYIIFGSSKDDDIKGGTLDDKIYGGAGNDTINAQDGNDYIEAGQGNDIVYGGAGDDFIYGGAGHDTIYGGQGNDVIYGGTGNDTIYGDEGNDLIVGRDGNIQIDAGDGNDVVAVFSQSYSKANVKGGKGNDVITATDGENILEGNEGNDHIEGGKGKDRIDGGTGNDYIQGHDGENELKGGEGNDYLVGGKDIDILEGNKGTNVLDGKEGEDTYRFKFTDLSTATTLITDQDGTLEIDGKPIEVGNYDEDISAWRSADGQFILNQLEGDGSNKTIVIFKAGDLKNSIFLNHWKTNGDFGLSFSKRPTIKNNPQESSSGSSGNHIIKQAGDISGGDGNDLISGTGGKANLYGGAGNDFILATESDDYISGGIGDDYIWGGKGEDEIYGGDGDDVILSSAQVTQYITVYDIAQALLPNHRDRKEFQSSNPDEAEKLKEEIRAIENQLKTYDINYDWDIKLAYDKIFDDRTQSYAYFLNSTPTLVPYLKPYLKSGDKKLYFSGSFADLGDQGYGNRGKDIIYGGKGNDFLTGSADNDHIYGGHDQDYLFGFGGDDYLYGGEGNDTISGGMGRDYIYGDEGNDKISGDYDSDIIYGGDGNDVINGDVINLSPTDAPPPKTDLSRSGNDIIYGGNGHDNLSGDEGDDFLYGGNDDDKVNGNEGNDFVYGDNGNDSLWGEDGNDYLFGGNGNDLADGGKGDDYLFGDEGDDSILGNEGNDLIYGGIGSDMLFGDKGDDIIYGGEGADLIYGGEGDDIIDGGKGNDTLTGGNGSDLYTFSIGDGQDVIKEEVGDIASLNKENYILFKFDPNQVRGVSRQNDVDLVVQYGENDQVTVKDYYKISNKSNHSYLENTEKFEQIEISEIRFSNGSVWNTADIMAMAPPPEHLEDIKTGRDDLPYFINALATEEYIKVKGKNTVTYGLFFNEKLSNSKAFFQQQSNAIALALKEYSRITNIEFQQATELSDKVDFKFYLDDLTSGEAGAAAGYASAQTGEIHLNSNIFKEESSFNQGMYGFEVVLHEIGHALGLEHPFEAPVLPEKENNQNNTVMSYTSNQKNDVTLGMYDIAAIHYLHGVRSDLKPEDNIYEFNTNYIYDGAGIDTLSAASQLKSVYLDLNQGGWSYIGKKSESILDQGQLVIGYGTEIENAIGSSESDTILGNQLNNTLIGGLGNDTYIFNEKFGHDKIIENDFNNVIKLNFELVENFDYYYEGKLYHGDNIVEFDLKNFSKTFIQEKEISIEGFQKKFFMENVQTSMTLNSVYKGAYLNSAGITFYGNENSNVIFGTREQEVHLFNGNNRVTLTSGDNKVYAGNGNNYVEVGQGQNYIGTGLGNDVIISKGGNAIVQAGGGNNQVTVGTGNSEVITGSGDDVITAKDGDQKIQAGGGNNQVTVGTGNSEIITGSGDDVITAKDGDQKIQAGDGNNQVTVGTGNSEIITGSGGDVITAKDGDQKIQAGDGNNQVTVGTGNSEIITGSGSDIITTQAGNHIITGGKDNDVFNSKSNKSNLNTYIFQQGDGKDTISTEGKIKLVLKDTLWENASFTIQNDDLIIKYGESNSEIKVQGFKQNSNINIVEFKNASWNTIDLNKHIKQILTGTDQNDYLYNNTQYITDIWGLDGDDTLIGRKLDTLYGGNGDDHLIAEQDDVILYGGKGNDTYAFKDGAKNTIIRDEDLTGTIELNFAPFYTVQTGDHSNDNIYPKQGRLIDQGKFDTVYAVNSDTKRNTTVNFNSKNKKIEVFLDKDSSDITVSYSLRAETKYTVKDVVFSIENIEQIDSLKNFKVSVINPRGFSNTYDLSGTNSYTMKFIDTVITMDEFLNQGTVKQTYGSEDDVIKGVSTYYYEGDVIYAGEGNDQVDTGLGGSTVYGEDGNDLIVTPDINAHDTVYGGEGNDIIYTFNNVIEKDKNNKYSTSDEIYGGNGNDRIYAGNQWSRIYGGHGDDTLIGGNDGGYLDGGEGADYLQGGLGNDTYVIDEWDTVRLDLEQENGGYDKVITENNLDTMGLYIEEVELIGQKNSQVIGNQLDNKIIGNSSNNHLYGGVGNDILYGGEGNDSLDGGEGDDILYGGEGDDYLNGGVGANKLYGGEGSDYYVMKNFDHTAKDEMGNLKVVYGDKVIEDGQTGIDTLELWGDLILINPYDLSSESSTYTYIPDGIENIILKGDAKTVFGNNLDNEFWLNNNNNIYAGKGKNTVHYAKGGNKDTITFDTSTQQKNTLLIEGYSLNNIKANKVGNDLKLSFGSDSNDEITLRNYFKENTADFIHIELSEGKHVISKEWINRSILELRGDKNNNNLFGSRLNETIYGYEGNDYLDGGEGNDILYGGSGDDTLYGGLGNDILDGGVGDDKYVYRLGDGQDIINQTGGGTDILFFTNGITKDRLSFTKDINDLVVLVDKDPQQSVRIKDHFLGGEKAIAMVQPDGGYAILASDIAKQFKTPATPPITQNPQPTTPVVPTPKPSANGYDKVITGTNSQGEQLVGTSGKDLIQGSTGNDYLYGFSGDDYLDGGDGNDYLSGGLEVQVMIH</sequence>
<dbReference type="GO" id="GO:0004222">
    <property type="term" value="F:metalloendopeptidase activity"/>
    <property type="evidence" value="ECO:0007669"/>
    <property type="project" value="InterPro"/>
</dbReference>
<dbReference type="Pfam" id="PF00353">
    <property type="entry name" value="HemolysinCabind"/>
    <property type="match status" value="27"/>
</dbReference>
<dbReference type="PANTHER" id="PTHR38340">
    <property type="entry name" value="S-LAYER PROTEIN"/>
    <property type="match status" value="1"/>
</dbReference>
<dbReference type="SUPFAM" id="SSF51120">
    <property type="entry name" value="beta-Roll"/>
    <property type="match status" value="12"/>
</dbReference>
<proteinExistence type="inferred from homology"/>
<dbReference type="Pfam" id="PF06594">
    <property type="entry name" value="HCBP_related"/>
    <property type="match status" value="1"/>
</dbReference>
<dbReference type="Gene3D" id="2.150.10.10">
    <property type="entry name" value="Serralysin-like metalloprotease, C-terminal"/>
    <property type="match status" value="13"/>
</dbReference>
<dbReference type="GO" id="GO:0031012">
    <property type="term" value="C:extracellular matrix"/>
    <property type="evidence" value="ECO:0007669"/>
    <property type="project" value="InterPro"/>
</dbReference>
<dbReference type="InterPro" id="IPR003995">
    <property type="entry name" value="RTX_toxin_determinant-A"/>
</dbReference>
<dbReference type="Gene3D" id="2.160.20.160">
    <property type="match status" value="2"/>
</dbReference>
<keyword evidence="8" id="KW-0677">Repeat</keyword>
<dbReference type="STRING" id="1219383.SAMN05421733_10914"/>
<evidence type="ECO:0000256" key="13">
    <source>
        <dbReference type="ARBA" id="ARBA00023136"/>
    </source>
</evidence>
<evidence type="ECO:0000256" key="11">
    <source>
        <dbReference type="ARBA" id="ARBA00022837"/>
    </source>
</evidence>
<dbReference type="EMBL" id="FMYL01000009">
    <property type="protein sequence ID" value="SDC09102.1"/>
    <property type="molecule type" value="Genomic_DNA"/>
</dbReference>
<dbReference type="GO" id="GO:0006508">
    <property type="term" value="P:proteolysis"/>
    <property type="evidence" value="ECO:0007669"/>
    <property type="project" value="UniProtKB-KW"/>
</dbReference>
<evidence type="ECO:0000256" key="6">
    <source>
        <dbReference type="ARBA" id="ARBA00022670"/>
    </source>
</evidence>
<evidence type="ECO:0000259" key="15">
    <source>
        <dbReference type="SMART" id="SM00235"/>
    </source>
</evidence>
<dbReference type="InterPro" id="IPR018511">
    <property type="entry name" value="Hemolysin-typ_Ca-bd_CS"/>
</dbReference>
<dbReference type="GO" id="GO:0090729">
    <property type="term" value="F:toxin activity"/>
    <property type="evidence" value="ECO:0007669"/>
    <property type="project" value="UniProtKB-KW"/>
</dbReference>
<protein>
    <submittedName>
        <fullName evidence="16">Serralysin</fullName>
    </submittedName>
</protein>
<evidence type="ECO:0000256" key="1">
    <source>
        <dbReference type="ARBA" id="ARBA00004370"/>
    </source>
</evidence>
<evidence type="ECO:0000256" key="8">
    <source>
        <dbReference type="ARBA" id="ARBA00022737"/>
    </source>
</evidence>
<dbReference type="InterPro" id="IPR006026">
    <property type="entry name" value="Peptidase_Metallo"/>
</dbReference>
<keyword evidence="17" id="KW-1185">Reference proteome</keyword>